<protein>
    <submittedName>
        <fullName evidence="1">Uncharacterized protein</fullName>
    </submittedName>
</protein>
<keyword evidence="2" id="KW-1185">Reference proteome</keyword>
<evidence type="ECO:0000313" key="2">
    <source>
        <dbReference type="Proteomes" id="UP000198767"/>
    </source>
</evidence>
<name>A0A1G5QUQ2_9RHOB</name>
<reference evidence="1 2" key="1">
    <citation type="submission" date="2016-10" db="EMBL/GenBank/DDBJ databases">
        <authorList>
            <person name="de Groot N.N."/>
        </authorList>
    </citation>
    <scope>NUCLEOTIDE SEQUENCE [LARGE SCALE GENOMIC DNA]</scope>
    <source>
        <strain evidence="1 2">U95</strain>
    </source>
</reference>
<dbReference type="Gene3D" id="3.60.15.10">
    <property type="entry name" value="Ribonuclease Z/Hydroxyacylglutathione hydrolase-like"/>
    <property type="match status" value="1"/>
</dbReference>
<dbReference type="STRING" id="1156985.SAMN04488118_10655"/>
<organism evidence="1 2">
    <name type="scientific">Epibacterium ulvae</name>
    <dbReference type="NCBI Taxonomy" id="1156985"/>
    <lineage>
        <taxon>Bacteria</taxon>
        <taxon>Pseudomonadati</taxon>
        <taxon>Pseudomonadota</taxon>
        <taxon>Alphaproteobacteria</taxon>
        <taxon>Rhodobacterales</taxon>
        <taxon>Roseobacteraceae</taxon>
        <taxon>Epibacterium</taxon>
    </lineage>
</organism>
<dbReference type="InterPro" id="IPR036866">
    <property type="entry name" value="RibonucZ/Hydroxyglut_hydro"/>
</dbReference>
<dbReference type="EMBL" id="FMWG01000006">
    <property type="protein sequence ID" value="SCZ65575.1"/>
    <property type="molecule type" value="Genomic_DNA"/>
</dbReference>
<gene>
    <name evidence="1" type="ORF">SAMN04488118_10655</name>
</gene>
<proteinExistence type="predicted"/>
<dbReference type="AlphaFoldDB" id="A0A1G5QUQ2"/>
<accession>A0A1G5QUQ2</accession>
<evidence type="ECO:0000313" key="1">
    <source>
        <dbReference type="EMBL" id="SCZ65575.1"/>
    </source>
</evidence>
<dbReference type="Proteomes" id="UP000198767">
    <property type="component" value="Unassembled WGS sequence"/>
</dbReference>
<dbReference type="SUPFAM" id="SSF56281">
    <property type="entry name" value="Metallo-hydrolase/oxidoreductase"/>
    <property type="match status" value="1"/>
</dbReference>
<sequence>MGAPGHVSVEINNGDRRALITGDAIHTTAQCRYPEWHFKFDSDAEMAVTSRRKLLESASETGCLVLGSNFASFPEVHNFSRSCGKQDKDQLHFAFKKYTPNTLWRFEPDWDDTANTCAQSEPTFLVARLPAVAIVALVKMK</sequence>